<name>A0A1G6ZQ47_9BACT</name>
<dbReference type="Proteomes" id="UP000198748">
    <property type="component" value="Unassembled WGS sequence"/>
</dbReference>
<organism evidence="2 3">
    <name type="scientific">Dyadobacter soli</name>
    <dbReference type="NCBI Taxonomy" id="659014"/>
    <lineage>
        <taxon>Bacteria</taxon>
        <taxon>Pseudomonadati</taxon>
        <taxon>Bacteroidota</taxon>
        <taxon>Cytophagia</taxon>
        <taxon>Cytophagales</taxon>
        <taxon>Spirosomataceae</taxon>
        <taxon>Dyadobacter</taxon>
    </lineage>
</organism>
<dbReference type="STRING" id="659014.SAMN04487996_103198"/>
<feature type="compositionally biased region" description="Basic and acidic residues" evidence="1">
    <location>
        <begin position="1"/>
        <end position="12"/>
    </location>
</feature>
<feature type="region of interest" description="Disordered" evidence="1">
    <location>
        <begin position="1"/>
        <end position="20"/>
    </location>
</feature>
<evidence type="ECO:0000313" key="2">
    <source>
        <dbReference type="EMBL" id="SDE04798.1"/>
    </source>
</evidence>
<dbReference type="AlphaFoldDB" id="A0A1G6ZQ47"/>
<protein>
    <submittedName>
        <fullName evidence="2">Uncharacterized protein</fullName>
    </submittedName>
</protein>
<sequence>MSTAMEKQKTKETQPSTEEILADKERIFEAIRNSPFLNRKHQEAAEYLSKIKPPFPWDEECPQNEE</sequence>
<evidence type="ECO:0000313" key="3">
    <source>
        <dbReference type="Proteomes" id="UP000198748"/>
    </source>
</evidence>
<accession>A0A1G6ZQ47</accession>
<proteinExistence type="predicted"/>
<keyword evidence="3" id="KW-1185">Reference proteome</keyword>
<reference evidence="3" key="1">
    <citation type="submission" date="2016-10" db="EMBL/GenBank/DDBJ databases">
        <authorList>
            <person name="Varghese N."/>
            <person name="Submissions S."/>
        </authorList>
    </citation>
    <scope>NUCLEOTIDE SEQUENCE [LARGE SCALE GENOMIC DNA]</scope>
    <source>
        <strain evidence="3">DSM 25329</strain>
    </source>
</reference>
<evidence type="ECO:0000256" key="1">
    <source>
        <dbReference type="SAM" id="MobiDB-lite"/>
    </source>
</evidence>
<gene>
    <name evidence="2" type="ORF">SAMN04487996_103198</name>
</gene>
<dbReference type="EMBL" id="FNAN01000003">
    <property type="protein sequence ID" value="SDE04798.1"/>
    <property type="molecule type" value="Genomic_DNA"/>
</dbReference>